<sequence>MIKVNIICVGKIKEDFYRAAVAEYAKRLSRFCSIEITELPEGKNLQEEGQAILRRAQGCIIALCIEGKKLSSTALAAEMKKLCDRGEKITFVIGSSEGLSPAVKEAANLKLSFSDMTFPHQLMRVILCEQIYRAFMINGGGEYHK</sequence>
<comment type="caution">
    <text evidence="8">The sequence shown here is derived from an EMBL/GenBank/DDBJ whole genome shotgun (WGS) entry which is preliminary data.</text>
</comment>
<dbReference type="Proteomes" id="UP000823913">
    <property type="component" value="Unassembled WGS sequence"/>
</dbReference>
<protein>
    <recommendedName>
        <fullName evidence="7">Ribosomal RNA large subunit methyltransferase H</fullName>
        <ecNumber evidence="7">2.1.1.177</ecNumber>
    </recommendedName>
    <alternativeName>
        <fullName evidence="7">23S rRNA (pseudouridine1915-N3)-methyltransferase</fullName>
    </alternativeName>
    <alternativeName>
        <fullName evidence="7">23S rRNA m3Psi1915 methyltransferase</fullName>
    </alternativeName>
    <alternativeName>
        <fullName evidence="7">rRNA (pseudouridine-N3-)-methyltransferase RlmH</fullName>
    </alternativeName>
</protein>
<dbReference type="CDD" id="cd18081">
    <property type="entry name" value="RlmH-like"/>
    <property type="match status" value="1"/>
</dbReference>
<organism evidence="8 9">
    <name type="scientific">Candidatus Coproplasma avicola</name>
    <dbReference type="NCBI Taxonomy" id="2840744"/>
    <lineage>
        <taxon>Bacteria</taxon>
        <taxon>Bacillati</taxon>
        <taxon>Bacillota</taxon>
        <taxon>Clostridia</taxon>
        <taxon>Eubacteriales</taxon>
        <taxon>Candidatus Coproplasma</taxon>
    </lineage>
</organism>
<dbReference type="GO" id="GO:0070038">
    <property type="term" value="F:rRNA (pseudouridine-N3-)-methyltransferase activity"/>
    <property type="evidence" value="ECO:0007669"/>
    <property type="project" value="UniProtKB-UniRule"/>
</dbReference>
<evidence type="ECO:0000313" key="9">
    <source>
        <dbReference type="Proteomes" id="UP000823913"/>
    </source>
</evidence>
<proteinExistence type="inferred from homology"/>
<dbReference type="Pfam" id="PF02590">
    <property type="entry name" value="SPOUT_MTase"/>
    <property type="match status" value="1"/>
</dbReference>
<keyword evidence="4 7" id="KW-0808">Transferase</keyword>
<comment type="subunit">
    <text evidence="7">Homodimer.</text>
</comment>
<dbReference type="SUPFAM" id="SSF75217">
    <property type="entry name" value="alpha/beta knot"/>
    <property type="match status" value="1"/>
</dbReference>
<evidence type="ECO:0000256" key="5">
    <source>
        <dbReference type="ARBA" id="ARBA00022691"/>
    </source>
</evidence>
<feature type="binding site" evidence="7">
    <location>
        <begin position="113"/>
        <end position="118"/>
    </location>
    <ligand>
        <name>S-adenosyl-L-methionine</name>
        <dbReference type="ChEBI" id="CHEBI:59789"/>
    </ligand>
</feature>
<dbReference type="HAMAP" id="MF_00658">
    <property type="entry name" value="23SrRNA_methyltr_H"/>
    <property type="match status" value="1"/>
</dbReference>
<evidence type="ECO:0000256" key="2">
    <source>
        <dbReference type="ARBA" id="ARBA00022552"/>
    </source>
</evidence>
<accession>A0A9D1E688</accession>
<dbReference type="InterPro" id="IPR029026">
    <property type="entry name" value="tRNA_m1G_MTases_N"/>
</dbReference>
<dbReference type="EC" id="2.1.1.177" evidence="7"/>
<feature type="binding site" evidence="7">
    <location>
        <position position="94"/>
    </location>
    <ligand>
        <name>S-adenosyl-L-methionine</name>
        <dbReference type="ChEBI" id="CHEBI:59789"/>
    </ligand>
</feature>
<dbReference type="PIRSF" id="PIRSF004505">
    <property type="entry name" value="MT_bac"/>
    <property type="match status" value="1"/>
</dbReference>
<gene>
    <name evidence="7" type="primary">rlmH</name>
    <name evidence="8" type="ORF">IAB94_02800</name>
</gene>
<dbReference type="PANTHER" id="PTHR33603:SF1">
    <property type="entry name" value="RIBOSOMAL RNA LARGE SUBUNIT METHYLTRANSFERASE H"/>
    <property type="match status" value="1"/>
</dbReference>
<comment type="similarity">
    <text evidence="6 7">Belongs to the RNA methyltransferase RlmH family.</text>
</comment>
<dbReference type="Gene3D" id="3.40.1280.10">
    <property type="match status" value="1"/>
</dbReference>
<keyword evidence="2 7" id="KW-0698">rRNA processing</keyword>
<dbReference type="InterPro" id="IPR003742">
    <property type="entry name" value="RlmH-like"/>
</dbReference>
<keyword evidence="5 7" id="KW-0949">S-adenosyl-L-methionine</keyword>
<keyword evidence="1 7" id="KW-0963">Cytoplasm</keyword>
<evidence type="ECO:0000256" key="6">
    <source>
        <dbReference type="ARBA" id="ARBA00038303"/>
    </source>
</evidence>
<evidence type="ECO:0000256" key="1">
    <source>
        <dbReference type="ARBA" id="ARBA00022490"/>
    </source>
</evidence>
<comment type="subcellular location">
    <subcellularLocation>
        <location evidence="7">Cytoplasm</location>
    </subcellularLocation>
</comment>
<evidence type="ECO:0000256" key="7">
    <source>
        <dbReference type="HAMAP-Rule" id="MF_00658"/>
    </source>
</evidence>
<evidence type="ECO:0000313" key="8">
    <source>
        <dbReference type="EMBL" id="HIR66961.1"/>
    </source>
</evidence>
<feature type="binding site" evidence="7">
    <location>
        <position position="63"/>
    </location>
    <ligand>
        <name>S-adenosyl-L-methionine</name>
        <dbReference type="ChEBI" id="CHEBI:59789"/>
    </ligand>
</feature>
<dbReference type="InterPro" id="IPR029028">
    <property type="entry name" value="Alpha/beta_knot_MTases"/>
</dbReference>
<evidence type="ECO:0000256" key="3">
    <source>
        <dbReference type="ARBA" id="ARBA00022603"/>
    </source>
</evidence>
<dbReference type="PANTHER" id="PTHR33603">
    <property type="entry name" value="METHYLTRANSFERASE"/>
    <property type="match status" value="1"/>
</dbReference>
<dbReference type="GO" id="GO:0005737">
    <property type="term" value="C:cytoplasm"/>
    <property type="evidence" value="ECO:0007669"/>
    <property type="project" value="UniProtKB-SubCell"/>
</dbReference>
<comment type="catalytic activity">
    <reaction evidence="7">
        <text>pseudouridine(1915) in 23S rRNA + S-adenosyl-L-methionine = N(3)-methylpseudouridine(1915) in 23S rRNA + S-adenosyl-L-homocysteine + H(+)</text>
        <dbReference type="Rhea" id="RHEA:42752"/>
        <dbReference type="Rhea" id="RHEA-COMP:10221"/>
        <dbReference type="Rhea" id="RHEA-COMP:10222"/>
        <dbReference type="ChEBI" id="CHEBI:15378"/>
        <dbReference type="ChEBI" id="CHEBI:57856"/>
        <dbReference type="ChEBI" id="CHEBI:59789"/>
        <dbReference type="ChEBI" id="CHEBI:65314"/>
        <dbReference type="ChEBI" id="CHEBI:74486"/>
        <dbReference type="EC" id="2.1.1.177"/>
    </reaction>
</comment>
<name>A0A9D1E688_9FIRM</name>
<comment type="function">
    <text evidence="7">Specifically methylates the pseudouridine at position 1915 (m3Psi1915) in 23S rRNA.</text>
</comment>
<evidence type="ECO:0000256" key="4">
    <source>
        <dbReference type="ARBA" id="ARBA00022679"/>
    </source>
</evidence>
<dbReference type="AlphaFoldDB" id="A0A9D1E688"/>
<reference evidence="8" key="2">
    <citation type="journal article" date="2021" name="PeerJ">
        <title>Extensive microbial diversity within the chicken gut microbiome revealed by metagenomics and culture.</title>
        <authorList>
            <person name="Gilroy R."/>
            <person name="Ravi A."/>
            <person name="Getino M."/>
            <person name="Pursley I."/>
            <person name="Horton D.L."/>
            <person name="Alikhan N.F."/>
            <person name="Baker D."/>
            <person name="Gharbi K."/>
            <person name="Hall N."/>
            <person name="Watson M."/>
            <person name="Adriaenssens E.M."/>
            <person name="Foster-Nyarko E."/>
            <person name="Jarju S."/>
            <person name="Secka A."/>
            <person name="Antonio M."/>
            <person name="Oren A."/>
            <person name="Chaudhuri R.R."/>
            <person name="La Ragione R."/>
            <person name="Hildebrand F."/>
            <person name="Pallen M.J."/>
        </authorList>
    </citation>
    <scope>NUCLEOTIDE SEQUENCE</scope>
    <source>
        <strain evidence="8">ChiW16-3235</strain>
    </source>
</reference>
<keyword evidence="3 7" id="KW-0489">Methyltransferase</keyword>
<reference evidence="8" key="1">
    <citation type="submission" date="2020-10" db="EMBL/GenBank/DDBJ databases">
        <authorList>
            <person name="Gilroy R."/>
        </authorList>
    </citation>
    <scope>NUCLEOTIDE SEQUENCE</scope>
    <source>
        <strain evidence="8">ChiW16-3235</strain>
    </source>
</reference>
<dbReference type="EMBL" id="DVHK01000066">
    <property type="protein sequence ID" value="HIR66961.1"/>
    <property type="molecule type" value="Genomic_DNA"/>
</dbReference>